<proteinExistence type="predicted"/>
<dbReference type="PANTHER" id="PTHR10231">
    <property type="entry name" value="NUCLEOTIDE-SUGAR TRANSMEMBRANE TRANSPORTER"/>
    <property type="match status" value="1"/>
</dbReference>
<dbReference type="Proteomes" id="UP001642464">
    <property type="component" value="Unassembled WGS sequence"/>
</dbReference>
<organism evidence="7 8">
    <name type="scientific">Durusdinium trenchii</name>
    <dbReference type="NCBI Taxonomy" id="1381693"/>
    <lineage>
        <taxon>Eukaryota</taxon>
        <taxon>Sar</taxon>
        <taxon>Alveolata</taxon>
        <taxon>Dinophyceae</taxon>
        <taxon>Suessiales</taxon>
        <taxon>Symbiodiniaceae</taxon>
        <taxon>Durusdinium</taxon>
    </lineage>
</organism>
<evidence type="ECO:0000256" key="5">
    <source>
        <dbReference type="SAM" id="MobiDB-lite"/>
    </source>
</evidence>
<feature type="region of interest" description="Disordered" evidence="5">
    <location>
        <begin position="1"/>
        <end position="34"/>
    </location>
</feature>
<evidence type="ECO:0000313" key="8">
    <source>
        <dbReference type="Proteomes" id="UP001642464"/>
    </source>
</evidence>
<keyword evidence="4 6" id="KW-0472">Membrane</keyword>
<protein>
    <submittedName>
        <fullName evidence="7">Uncharacterized protein</fullName>
    </submittedName>
</protein>
<feature type="region of interest" description="Disordered" evidence="5">
    <location>
        <begin position="515"/>
        <end position="542"/>
    </location>
</feature>
<evidence type="ECO:0000313" key="7">
    <source>
        <dbReference type="EMBL" id="CAK9021941.1"/>
    </source>
</evidence>
<feature type="compositionally biased region" description="Polar residues" evidence="5">
    <location>
        <begin position="15"/>
        <end position="34"/>
    </location>
</feature>
<keyword evidence="2 6" id="KW-0812">Transmembrane</keyword>
<sequence length="730" mass="81107">MATSEDLPGFRNGRTRQMSEQVSRKGSNAGSNASAQNDNAALWDLLTKSALILEGVDDAGRLMEYRHRNLQWRTGLASGAQGEVTTADQPAKGFVRCRSWPSFGDEPDRRIWMLSAEVESNLKANAPRLWKRLQTHLGQAIQYLVLMLVVGTYAACPLTVSWAKIVGFGEDGLPIKGRPFKEGSVIVVSWLLICFVGLSLSFVSGGWKQVRHCFDLQHIIIFAPAGIGWAMADVCEVLAVARIDPATYGVLSQGRLLSSAAAGWIICGAWQTGLQWGILACLSLICMAYCLVPDESRPNAERLFEWRLRQDTWLTVDRFHTPDTEDHLLGGAFALAKVTLSVLCSVYVETCFKSSRAHPMRLHVQMTQVSFSSIIAATTGYLLICILHHEDPSQFFSGQDGSWTQRTLIVAAMYCWREWICSLCVKHFDSLVKNICNAVSLVVTYMFTVAARETDFSILKAMLLVAIVLEVINYCFTRSAAVNPKDAADFDALAKQQDFLSRENDEEIMEDIEEAAKEDAEPEEPLPPPPEPMPEEDTSEPFDELADSMTQAPKAGLVISLPSGSGIPAPPEREAQVMDRLNTVVGKLQEAASTLDGGPNAGPLPVLISAPAHAENWFDVIWGLKTDEQVIEGQEQEVEEDLKKQPFTNFLDRARLMNLEAVLKAEEDTVKDEEKDVERSASRGKAYEKDEGYSRDQQRLKSFSKLADRLRFSNEESQELSDLQQKLKFQ</sequence>
<keyword evidence="3 6" id="KW-1133">Transmembrane helix</keyword>
<dbReference type="Pfam" id="PF04142">
    <property type="entry name" value="Nuc_sug_transp"/>
    <property type="match status" value="1"/>
</dbReference>
<feature type="transmembrane region" description="Helical" evidence="6">
    <location>
        <begin position="219"/>
        <end position="241"/>
    </location>
</feature>
<evidence type="ECO:0000256" key="2">
    <source>
        <dbReference type="ARBA" id="ARBA00022692"/>
    </source>
</evidence>
<feature type="transmembrane region" description="Helical" evidence="6">
    <location>
        <begin position="183"/>
        <end position="207"/>
    </location>
</feature>
<reference evidence="7 8" key="1">
    <citation type="submission" date="2024-02" db="EMBL/GenBank/DDBJ databases">
        <authorList>
            <person name="Chen Y."/>
            <person name="Shah S."/>
            <person name="Dougan E. K."/>
            <person name="Thang M."/>
            <person name="Chan C."/>
        </authorList>
    </citation>
    <scope>NUCLEOTIDE SEQUENCE [LARGE SCALE GENOMIC DNA]</scope>
</reference>
<feature type="region of interest" description="Disordered" evidence="5">
    <location>
        <begin position="667"/>
        <end position="697"/>
    </location>
</feature>
<evidence type="ECO:0000256" key="4">
    <source>
        <dbReference type="ARBA" id="ARBA00023136"/>
    </source>
</evidence>
<feature type="compositionally biased region" description="Acidic residues" evidence="5">
    <location>
        <begin position="533"/>
        <end position="542"/>
    </location>
</feature>
<dbReference type="EMBL" id="CAXAMM010010001">
    <property type="protein sequence ID" value="CAK9021941.1"/>
    <property type="molecule type" value="Genomic_DNA"/>
</dbReference>
<evidence type="ECO:0000256" key="1">
    <source>
        <dbReference type="ARBA" id="ARBA00004141"/>
    </source>
</evidence>
<evidence type="ECO:0000256" key="3">
    <source>
        <dbReference type="ARBA" id="ARBA00022989"/>
    </source>
</evidence>
<feature type="transmembrane region" description="Helical" evidence="6">
    <location>
        <begin position="368"/>
        <end position="387"/>
    </location>
</feature>
<gene>
    <name evidence="7" type="ORF">SCF082_LOCUS15561</name>
</gene>
<dbReference type="InterPro" id="IPR007271">
    <property type="entry name" value="Nuc_sug_transpt"/>
</dbReference>
<feature type="transmembrane region" description="Helical" evidence="6">
    <location>
        <begin position="140"/>
        <end position="163"/>
    </location>
</feature>
<comment type="subcellular location">
    <subcellularLocation>
        <location evidence="1">Membrane</location>
        <topology evidence="1">Multi-pass membrane protein</topology>
    </subcellularLocation>
</comment>
<feature type="transmembrane region" description="Helical" evidence="6">
    <location>
        <begin position="261"/>
        <end position="292"/>
    </location>
</feature>
<comment type="caution">
    <text evidence="7">The sequence shown here is derived from an EMBL/GenBank/DDBJ whole genome shotgun (WGS) entry which is preliminary data.</text>
</comment>
<evidence type="ECO:0000256" key="6">
    <source>
        <dbReference type="SAM" id="Phobius"/>
    </source>
</evidence>
<accession>A0ABP0K593</accession>
<name>A0ABP0K593_9DINO</name>
<keyword evidence="8" id="KW-1185">Reference proteome</keyword>